<feature type="compositionally biased region" description="Low complexity" evidence="5">
    <location>
        <begin position="32"/>
        <end position="50"/>
    </location>
</feature>
<dbReference type="EMBL" id="FXTH01000002">
    <property type="protein sequence ID" value="SMO40813.1"/>
    <property type="molecule type" value="Genomic_DNA"/>
</dbReference>
<gene>
    <name evidence="8" type="ORF">SAMN06265218_10280</name>
</gene>
<dbReference type="GO" id="GO:0009055">
    <property type="term" value="F:electron transfer activity"/>
    <property type="evidence" value="ECO:0007669"/>
    <property type="project" value="InterPro"/>
</dbReference>
<keyword evidence="1 4" id="KW-0349">Heme</keyword>
<proteinExistence type="predicted"/>
<evidence type="ECO:0000256" key="3">
    <source>
        <dbReference type="ARBA" id="ARBA00023004"/>
    </source>
</evidence>
<dbReference type="PROSITE" id="PS51257">
    <property type="entry name" value="PROKAR_LIPOPROTEIN"/>
    <property type="match status" value="1"/>
</dbReference>
<feature type="region of interest" description="Disordered" evidence="5">
    <location>
        <begin position="32"/>
        <end position="52"/>
    </location>
</feature>
<evidence type="ECO:0000313" key="8">
    <source>
        <dbReference type="EMBL" id="SMO40813.1"/>
    </source>
</evidence>
<evidence type="ECO:0000256" key="4">
    <source>
        <dbReference type="PROSITE-ProRule" id="PRU00433"/>
    </source>
</evidence>
<evidence type="ECO:0000259" key="7">
    <source>
        <dbReference type="PROSITE" id="PS51007"/>
    </source>
</evidence>
<accession>A0A521B132</accession>
<dbReference type="GO" id="GO:0020037">
    <property type="term" value="F:heme binding"/>
    <property type="evidence" value="ECO:0007669"/>
    <property type="project" value="InterPro"/>
</dbReference>
<dbReference type="PANTHER" id="PTHR35889:SF3">
    <property type="entry name" value="F-BOX DOMAIN-CONTAINING PROTEIN"/>
    <property type="match status" value="1"/>
</dbReference>
<evidence type="ECO:0000256" key="2">
    <source>
        <dbReference type="ARBA" id="ARBA00022723"/>
    </source>
</evidence>
<keyword evidence="2 4" id="KW-0479">Metal-binding</keyword>
<feature type="domain" description="Cytochrome c" evidence="7">
    <location>
        <begin position="45"/>
        <end position="145"/>
    </location>
</feature>
<dbReference type="AlphaFoldDB" id="A0A521B132"/>
<evidence type="ECO:0000256" key="1">
    <source>
        <dbReference type="ARBA" id="ARBA00022617"/>
    </source>
</evidence>
<organism evidence="8 9">
    <name type="scientific">Fodinibius sediminis</name>
    <dbReference type="NCBI Taxonomy" id="1214077"/>
    <lineage>
        <taxon>Bacteria</taxon>
        <taxon>Pseudomonadati</taxon>
        <taxon>Balneolota</taxon>
        <taxon>Balneolia</taxon>
        <taxon>Balneolales</taxon>
        <taxon>Balneolaceae</taxon>
        <taxon>Fodinibius</taxon>
    </lineage>
</organism>
<feature type="chain" id="PRO_5021711159" evidence="6">
    <location>
        <begin position="30"/>
        <end position="148"/>
    </location>
</feature>
<dbReference type="InterPro" id="IPR011429">
    <property type="entry name" value="Cyt_c_Planctomycete-type"/>
</dbReference>
<keyword evidence="6" id="KW-0732">Signal</keyword>
<name>A0A521B132_9BACT</name>
<dbReference type="SUPFAM" id="SSF46626">
    <property type="entry name" value="Cytochrome c"/>
    <property type="match status" value="1"/>
</dbReference>
<dbReference type="PROSITE" id="PS51007">
    <property type="entry name" value="CYTC"/>
    <property type="match status" value="1"/>
</dbReference>
<sequence>MRPQNYTHRYNSLLFTLTLVCLSAILITACGDSSTGPDNNNNDNGTNGSDEPTFANVQQILTENCGNCHIGNRTSGVRLDSYENVMGSVGDQYGGPIVIEGEPDNSPLVDKIESDPSQGARMPQGGPSLSTQEITLIRNWIEEGAQNN</sequence>
<dbReference type="InterPro" id="IPR036909">
    <property type="entry name" value="Cyt_c-like_dom_sf"/>
</dbReference>
<dbReference type="GO" id="GO:0046872">
    <property type="term" value="F:metal ion binding"/>
    <property type="evidence" value="ECO:0007669"/>
    <property type="project" value="UniProtKB-KW"/>
</dbReference>
<dbReference type="OrthoDB" id="1524066at2"/>
<keyword evidence="3 4" id="KW-0408">Iron</keyword>
<evidence type="ECO:0000313" key="9">
    <source>
        <dbReference type="Proteomes" id="UP000317593"/>
    </source>
</evidence>
<evidence type="ECO:0000256" key="6">
    <source>
        <dbReference type="SAM" id="SignalP"/>
    </source>
</evidence>
<protein>
    <submittedName>
        <fullName evidence="8">Planctomycete cytochrome C</fullName>
    </submittedName>
</protein>
<evidence type="ECO:0000256" key="5">
    <source>
        <dbReference type="SAM" id="MobiDB-lite"/>
    </source>
</evidence>
<reference evidence="8 9" key="1">
    <citation type="submission" date="2017-05" db="EMBL/GenBank/DDBJ databases">
        <authorList>
            <person name="Varghese N."/>
            <person name="Submissions S."/>
        </authorList>
    </citation>
    <scope>NUCLEOTIDE SEQUENCE [LARGE SCALE GENOMIC DNA]</scope>
    <source>
        <strain evidence="8 9">DSM 21194</strain>
    </source>
</reference>
<dbReference type="PANTHER" id="PTHR35889">
    <property type="entry name" value="CYCLOINULO-OLIGOSACCHARIDE FRUCTANOTRANSFERASE-RELATED"/>
    <property type="match status" value="1"/>
</dbReference>
<feature type="signal peptide" evidence="6">
    <location>
        <begin position="1"/>
        <end position="29"/>
    </location>
</feature>
<dbReference type="Proteomes" id="UP000317593">
    <property type="component" value="Unassembled WGS sequence"/>
</dbReference>
<dbReference type="InterPro" id="IPR009056">
    <property type="entry name" value="Cyt_c-like_dom"/>
</dbReference>
<dbReference type="RefSeq" id="WP_142712969.1">
    <property type="nucleotide sequence ID" value="NZ_FXTH01000002.1"/>
</dbReference>
<dbReference type="Gene3D" id="1.10.760.10">
    <property type="entry name" value="Cytochrome c-like domain"/>
    <property type="match status" value="1"/>
</dbReference>
<keyword evidence="9" id="KW-1185">Reference proteome</keyword>
<dbReference type="Pfam" id="PF07635">
    <property type="entry name" value="PSCyt1"/>
    <property type="match status" value="1"/>
</dbReference>